<dbReference type="AlphaFoldDB" id="A0A7K3NIQ9"/>
<organism evidence="4 5">
    <name type="scientific">Desulfolutivibrio sulfodismutans</name>
    <dbReference type="NCBI Taxonomy" id="63561"/>
    <lineage>
        <taxon>Bacteria</taxon>
        <taxon>Pseudomonadati</taxon>
        <taxon>Thermodesulfobacteriota</taxon>
        <taxon>Desulfovibrionia</taxon>
        <taxon>Desulfovibrionales</taxon>
        <taxon>Desulfovibrionaceae</taxon>
        <taxon>Desulfolutivibrio</taxon>
    </lineage>
</organism>
<keyword evidence="1 3" id="KW-0732">Signal</keyword>
<dbReference type="CDD" id="cd13544">
    <property type="entry name" value="PBP2_Fbp_like_1"/>
    <property type="match status" value="1"/>
</dbReference>
<dbReference type="Gene3D" id="3.40.190.10">
    <property type="entry name" value="Periplasmic binding protein-like II"/>
    <property type="match status" value="2"/>
</dbReference>
<sequence>MKKITRLLALTCLALAMTIRVASAVELLVYTALEDDQIPVYIKSFQEKYPDITLKFVRDSTGVVISKLLAEKDNPQADVVWGTAATGLILLEDAGLIEPYAPKGLERINARFRDGRTPPTWVADDIFETGLCVNGLELDTKKLPAPASYADLIKPEYKGLVVMPNPASSGTGYLTVSGIMALMGEEKGWEYLDKLHENIAMYTHSGSKPCKMAGTGEFPIGISFGYRGVMQKRKGEPVTPVFPKEGSGWDCEASALIKKKNMKPEAKVFLDWAISDPAMAEYAKNYGILAADNVAGFTPPAEYPANPVDQLIKMDLTWAAKNRDRILAEWEKRYGAKSEAKK</sequence>
<dbReference type="GO" id="GO:0030288">
    <property type="term" value="C:outer membrane-bounded periplasmic space"/>
    <property type="evidence" value="ECO:0007669"/>
    <property type="project" value="TreeGrafter"/>
</dbReference>
<dbReference type="PANTHER" id="PTHR30006">
    <property type="entry name" value="THIAMINE-BINDING PERIPLASMIC PROTEIN-RELATED"/>
    <property type="match status" value="1"/>
</dbReference>
<dbReference type="InterPro" id="IPR026045">
    <property type="entry name" value="Ferric-bd"/>
</dbReference>
<accession>A0A7K3NIQ9</accession>
<dbReference type="PANTHER" id="PTHR30006:SF2">
    <property type="entry name" value="ABC TRANSPORTER SUBSTRATE-BINDING PROTEIN"/>
    <property type="match status" value="1"/>
</dbReference>
<dbReference type="GO" id="GO:0030976">
    <property type="term" value="F:thiamine pyrophosphate binding"/>
    <property type="evidence" value="ECO:0007669"/>
    <property type="project" value="TreeGrafter"/>
</dbReference>
<reference evidence="4 5" key="1">
    <citation type="submission" date="2020-02" db="EMBL/GenBank/DDBJ databases">
        <title>Comparative genomics of sulfur disproportionating microorganisms.</title>
        <authorList>
            <person name="Ward L.M."/>
            <person name="Bertran E."/>
            <person name="Johnston D.T."/>
        </authorList>
    </citation>
    <scope>NUCLEOTIDE SEQUENCE [LARGE SCALE GENOMIC DNA]</scope>
    <source>
        <strain evidence="4 5">DSM 3696</strain>
    </source>
</reference>
<feature type="binding site" evidence="2">
    <location>
        <position position="226"/>
    </location>
    <ligand>
        <name>Fe cation</name>
        <dbReference type="ChEBI" id="CHEBI:24875"/>
    </ligand>
</feature>
<dbReference type="NCBIfam" id="TIGR03261">
    <property type="entry name" value="phnS2"/>
    <property type="match status" value="1"/>
</dbReference>
<keyword evidence="2" id="KW-0408">Iron</keyword>
<gene>
    <name evidence="4" type="ORF">G3N56_04940</name>
</gene>
<dbReference type="SUPFAM" id="SSF53850">
    <property type="entry name" value="Periplasmic binding protein-like II"/>
    <property type="match status" value="1"/>
</dbReference>
<evidence type="ECO:0000313" key="4">
    <source>
        <dbReference type="EMBL" id="NDY56091.1"/>
    </source>
</evidence>
<evidence type="ECO:0000256" key="3">
    <source>
        <dbReference type="SAM" id="SignalP"/>
    </source>
</evidence>
<keyword evidence="2" id="KW-0479">Metal-binding</keyword>
<dbReference type="EMBL" id="JAAGRQ010000013">
    <property type="protein sequence ID" value="NDY56091.1"/>
    <property type="molecule type" value="Genomic_DNA"/>
</dbReference>
<name>A0A7K3NIQ9_9BACT</name>
<feature type="chain" id="PRO_5029886513" evidence="3">
    <location>
        <begin position="25"/>
        <end position="342"/>
    </location>
</feature>
<dbReference type="InterPro" id="IPR017663">
    <property type="entry name" value="ABC_2-AEP-bd"/>
</dbReference>
<evidence type="ECO:0000256" key="1">
    <source>
        <dbReference type="ARBA" id="ARBA00022729"/>
    </source>
</evidence>
<dbReference type="Pfam" id="PF13343">
    <property type="entry name" value="SBP_bac_6"/>
    <property type="match status" value="1"/>
</dbReference>
<feature type="signal peptide" evidence="3">
    <location>
        <begin position="1"/>
        <end position="24"/>
    </location>
</feature>
<keyword evidence="5" id="KW-1185">Reference proteome</keyword>
<dbReference type="GO" id="GO:0030975">
    <property type="term" value="F:thiamine binding"/>
    <property type="evidence" value="ECO:0007669"/>
    <property type="project" value="TreeGrafter"/>
</dbReference>
<evidence type="ECO:0000256" key="2">
    <source>
        <dbReference type="PIRSR" id="PIRSR002825-1"/>
    </source>
</evidence>
<dbReference type="GO" id="GO:0046872">
    <property type="term" value="F:metal ion binding"/>
    <property type="evidence" value="ECO:0007669"/>
    <property type="project" value="UniProtKB-KW"/>
</dbReference>
<dbReference type="Proteomes" id="UP000469724">
    <property type="component" value="Unassembled WGS sequence"/>
</dbReference>
<evidence type="ECO:0000313" key="5">
    <source>
        <dbReference type="Proteomes" id="UP000469724"/>
    </source>
</evidence>
<dbReference type="RefSeq" id="WP_163301144.1">
    <property type="nucleotide sequence ID" value="NZ_JAAGRQ010000013.1"/>
</dbReference>
<protein>
    <submittedName>
        <fullName evidence="4">Putative 2-aminoethylphosphonate ABC transporter substrate-binding protein</fullName>
    </submittedName>
</protein>
<proteinExistence type="predicted"/>
<dbReference type="PIRSF" id="PIRSF002825">
    <property type="entry name" value="CfbpA"/>
    <property type="match status" value="1"/>
</dbReference>
<comment type="caution">
    <text evidence="4">The sequence shown here is derived from an EMBL/GenBank/DDBJ whole genome shotgun (WGS) entry which is preliminary data.</text>
</comment>
<dbReference type="GO" id="GO:0015888">
    <property type="term" value="P:thiamine transport"/>
    <property type="evidence" value="ECO:0007669"/>
    <property type="project" value="TreeGrafter"/>
</dbReference>